<organism evidence="5">
    <name type="scientific">Pseudogymnoascus destructans</name>
    <dbReference type="NCBI Taxonomy" id="655981"/>
    <lineage>
        <taxon>Eukaryota</taxon>
        <taxon>Fungi</taxon>
        <taxon>Dikarya</taxon>
        <taxon>Ascomycota</taxon>
        <taxon>Pezizomycotina</taxon>
        <taxon>Leotiomycetes</taxon>
        <taxon>Thelebolales</taxon>
        <taxon>Thelebolaceae</taxon>
        <taxon>Pseudogymnoascus</taxon>
    </lineage>
</organism>
<dbReference type="PANTHER" id="PTHR31956">
    <property type="entry name" value="NON-SPECIFIC PHOSPHOLIPASE C4-RELATED"/>
    <property type="match status" value="1"/>
</dbReference>
<dbReference type="GO" id="GO:0009395">
    <property type="term" value="P:phospholipid catabolic process"/>
    <property type="evidence" value="ECO:0007669"/>
    <property type="project" value="TreeGrafter"/>
</dbReference>
<dbReference type="VEuPathDB" id="FungiDB:GMDG_05813"/>
<sequence>MFFGAVLALAGANVALAASASRPAVSTIEPAATAISALAASATPVVLTSDVKGKGFDRIVQIWLENTDYALAANDPSMKELAKQAITLTNYNAVTHPSEPNYAAVIGGDYFGMDGDAFLTFPSNVSTVIDLLDTKGISFGTYQEHLPYTGFLGFNYSNQATFANDYVRKHNPLALYESITSNSTRLGTIKSFVDFETELKNKKLPQWSFITPNMTNDGHDSTITYASTWSKKFLTPLLANDYFMNNTLIILSFDEVETYPTRNKVFTLLLGGAVPESLHGTTDNTFYNHFSTISSVSANWDLPSLGRWDCGANVLQTVANVTGYQNVVVDTEGLYFNSSYPGPMSDDLFDPTWPVPNTDAKCANGLGVLASVTKTWGGKKSTYNYTAVYNYDAVSGNNVNGKAVPSGGSVSVNGTAKSTGTAGAPKATSTGGAAVNAATMVPVLAGLVVAAML</sequence>
<dbReference type="OrthoDB" id="5135119at2759"/>
<feature type="signal peptide" evidence="4">
    <location>
        <begin position="1"/>
        <end position="17"/>
    </location>
</feature>
<proteinExistence type="predicted"/>
<reference evidence="5" key="1">
    <citation type="submission" date="2016-03" db="EMBL/GenBank/DDBJ databases">
        <title>Updated assembly of Pseudogymnoascus destructans, the fungus causing white-nose syndrome of bats.</title>
        <authorList>
            <person name="Palmer J.M."/>
            <person name="Drees K.P."/>
            <person name="Foster J.T."/>
            <person name="Lindner D.L."/>
        </authorList>
    </citation>
    <scope>NUCLEOTIDE SEQUENCE [LARGE SCALE GENOMIC DNA]</scope>
    <source>
        <strain evidence="5">20631-21</strain>
    </source>
</reference>
<dbReference type="GO" id="GO:0003993">
    <property type="term" value="F:acid phosphatase activity"/>
    <property type="evidence" value="ECO:0007669"/>
    <property type="project" value="UniProtKB-EC"/>
</dbReference>
<dbReference type="Proteomes" id="UP000077154">
    <property type="component" value="Unassembled WGS sequence"/>
</dbReference>
<comment type="catalytic activity">
    <reaction evidence="1">
        <text>a phosphate monoester + H2O = an alcohol + phosphate</text>
        <dbReference type="Rhea" id="RHEA:15017"/>
        <dbReference type="ChEBI" id="CHEBI:15377"/>
        <dbReference type="ChEBI" id="CHEBI:30879"/>
        <dbReference type="ChEBI" id="CHEBI:43474"/>
        <dbReference type="ChEBI" id="CHEBI:67140"/>
        <dbReference type="EC" id="3.1.3.2"/>
    </reaction>
</comment>
<evidence type="ECO:0000256" key="2">
    <source>
        <dbReference type="ARBA" id="ARBA00012646"/>
    </source>
</evidence>
<protein>
    <recommendedName>
        <fullName evidence="2">acid phosphatase</fullName>
        <ecNumber evidence="2">3.1.3.2</ecNumber>
    </recommendedName>
</protein>
<keyword evidence="4" id="KW-0732">Signal</keyword>
<evidence type="ECO:0000256" key="4">
    <source>
        <dbReference type="SAM" id="SignalP"/>
    </source>
</evidence>
<dbReference type="InterPro" id="IPR017850">
    <property type="entry name" value="Alkaline_phosphatase_core_sf"/>
</dbReference>
<dbReference type="Pfam" id="PF04185">
    <property type="entry name" value="Phosphoesterase"/>
    <property type="match status" value="1"/>
</dbReference>
<gene>
    <name evidence="5" type="ORF">VC83_00243</name>
</gene>
<name>A0A177ANA9_9PEZI</name>
<dbReference type="EC" id="3.1.3.2" evidence="2"/>
<evidence type="ECO:0000256" key="1">
    <source>
        <dbReference type="ARBA" id="ARBA00000032"/>
    </source>
</evidence>
<dbReference type="eggNOG" id="ENOG502QSRP">
    <property type="taxonomic scope" value="Eukaryota"/>
</dbReference>
<dbReference type="PANTHER" id="PTHR31956:SF8">
    <property type="entry name" value="ACID PHOSPHATASE PHOA (AFU_ORTHOLOGUE AFUA_1G03570)"/>
    <property type="match status" value="1"/>
</dbReference>
<dbReference type="InterPro" id="IPR007312">
    <property type="entry name" value="Phosphoesterase"/>
</dbReference>
<dbReference type="Gene3D" id="3.40.720.10">
    <property type="entry name" value="Alkaline Phosphatase, subunit A"/>
    <property type="match status" value="1"/>
</dbReference>
<accession>A0A177ANA9</accession>
<dbReference type="GeneID" id="36283342"/>
<dbReference type="AlphaFoldDB" id="A0A177ANA9"/>
<keyword evidence="3" id="KW-0378">Hydrolase</keyword>
<dbReference type="EMBL" id="KV441386">
    <property type="protein sequence ID" value="OAF62972.1"/>
    <property type="molecule type" value="Genomic_DNA"/>
</dbReference>
<feature type="chain" id="PRO_5008056680" description="acid phosphatase" evidence="4">
    <location>
        <begin position="18"/>
        <end position="453"/>
    </location>
</feature>
<evidence type="ECO:0000313" key="5">
    <source>
        <dbReference type="EMBL" id="OAF62972.1"/>
    </source>
</evidence>
<dbReference type="RefSeq" id="XP_024328242.1">
    <property type="nucleotide sequence ID" value="XM_024463938.1"/>
</dbReference>
<evidence type="ECO:0000256" key="3">
    <source>
        <dbReference type="ARBA" id="ARBA00022801"/>
    </source>
</evidence>
<dbReference type="FunFam" id="3.40.720.10:FF:000043">
    <property type="entry name" value="Acid phosphatase PHOa"/>
    <property type="match status" value="1"/>
</dbReference>